<keyword evidence="2" id="KW-0808">Transferase</keyword>
<dbReference type="RefSeq" id="WP_093302326.1">
    <property type="nucleotide sequence ID" value="NZ_FOOH01000001.1"/>
</dbReference>
<dbReference type="EMBL" id="FOOH01000001">
    <property type="protein sequence ID" value="SFF60242.1"/>
    <property type="molecule type" value="Genomic_DNA"/>
</dbReference>
<dbReference type="PANTHER" id="PTHR22916:SF3">
    <property type="entry name" value="UDP-GLCNAC:BETAGAL BETA-1,3-N-ACETYLGLUCOSAMINYLTRANSFERASE-LIKE PROTEIN 1"/>
    <property type="match status" value="1"/>
</dbReference>
<gene>
    <name evidence="2" type="ORF">SAMN04488033_101327</name>
</gene>
<proteinExistence type="predicted"/>
<dbReference type="Proteomes" id="UP000199116">
    <property type="component" value="Unassembled WGS sequence"/>
</dbReference>
<dbReference type="InterPro" id="IPR029044">
    <property type="entry name" value="Nucleotide-diphossugar_trans"/>
</dbReference>
<name>A0A1I2JZ91_9FLAO</name>
<dbReference type="SUPFAM" id="SSF53448">
    <property type="entry name" value="Nucleotide-diphospho-sugar transferases"/>
    <property type="match status" value="1"/>
</dbReference>
<dbReference type="Gene3D" id="3.90.550.10">
    <property type="entry name" value="Spore Coat Polysaccharide Biosynthesis Protein SpsA, Chain A"/>
    <property type="match status" value="1"/>
</dbReference>
<dbReference type="PANTHER" id="PTHR22916">
    <property type="entry name" value="GLYCOSYLTRANSFERASE"/>
    <property type="match status" value="1"/>
</dbReference>
<dbReference type="AlphaFoldDB" id="A0A1I2JZ91"/>
<dbReference type="InterPro" id="IPR001173">
    <property type="entry name" value="Glyco_trans_2-like"/>
</dbReference>
<sequence>MDKVSVSICCLTYNHEHYIEECLKGFLMQQTNFSFEILIHDDASTDNTLEIITNYEKKHPELFRVVKQNVNQFSQGIQPFFKFLFPIANGKYIAYCEGDDFWTDPLKLQKQVDFMERNEHIQICSTNYNILRGNRLIKSLRKTKLQIFSQYDLILKNRTGTLTGLIRNNFKIPNYLSEAAIGDLSLLLFLTGNKGKLAVLPFNSAVFRVNEKGIYSGASIGENMQKGFSDKILFLKHNKKDPLFLFYSIIGYFKQSSTYFIKAFFKNSSANFRYAKIYLKEISNLVQVYLRKSN</sequence>
<reference evidence="3" key="1">
    <citation type="submission" date="2016-10" db="EMBL/GenBank/DDBJ databases">
        <authorList>
            <person name="Varghese N."/>
            <person name="Submissions S."/>
        </authorList>
    </citation>
    <scope>NUCLEOTIDE SEQUENCE [LARGE SCALE GENOMIC DNA]</scope>
    <source>
        <strain evidence="3">DSM 23515</strain>
    </source>
</reference>
<dbReference type="GO" id="GO:0016758">
    <property type="term" value="F:hexosyltransferase activity"/>
    <property type="evidence" value="ECO:0007669"/>
    <property type="project" value="UniProtKB-ARBA"/>
</dbReference>
<feature type="domain" description="Glycosyltransferase 2-like" evidence="1">
    <location>
        <begin position="7"/>
        <end position="146"/>
    </location>
</feature>
<accession>A0A1I2JZ91</accession>
<protein>
    <submittedName>
        <fullName evidence="2">Glycosyltransferase involved in cell wall bisynthesis</fullName>
    </submittedName>
</protein>
<evidence type="ECO:0000259" key="1">
    <source>
        <dbReference type="Pfam" id="PF00535"/>
    </source>
</evidence>
<keyword evidence="3" id="KW-1185">Reference proteome</keyword>
<evidence type="ECO:0000313" key="2">
    <source>
        <dbReference type="EMBL" id="SFF60242.1"/>
    </source>
</evidence>
<dbReference type="Pfam" id="PF00535">
    <property type="entry name" value="Glycos_transf_2"/>
    <property type="match status" value="1"/>
</dbReference>
<organism evidence="2 3">
    <name type="scientific">Salegentibacter agarivorans</name>
    <dbReference type="NCBI Taxonomy" id="345907"/>
    <lineage>
        <taxon>Bacteria</taxon>
        <taxon>Pseudomonadati</taxon>
        <taxon>Bacteroidota</taxon>
        <taxon>Flavobacteriia</taxon>
        <taxon>Flavobacteriales</taxon>
        <taxon>Flavobacteriaceae</taxon>
        <taxon>Salegentibacter</taxon>
    </lineage>
</organism>
<evidence type="ECO:0000313" key="3">
    <source>
        <dbReference type="Proteomes" id="UP000199116"/>
    </source>
</evidence>